<dbReference type="STRING" id="451379.A0A0N5AIW9"/>
<evidence type="ECO:0000259" key="1">
    <source>
        <dbReference type="Pfam" id="PF24338"/>
    </source>
</evidence>
<dbReference type="WBParaSite" id="SMUV_0000438001-mRNA-1">
    <property type="protein sequence ID" value="SMUV_0000438001-mRNA-1"/>
    <property type="gene ID" value="SMUV_0000438001"/>
</dbReference>
<feature type="domain" description="DUF7506" evidence="1">
    <location>
        <begin position="267"/>
        <end position="349"/>
    </location>
</feature>
<keyword evidence="4" id="KW-1185">Reference proteome</keyword>
<sequence length="662" mass="75558">MIGVVVSPIRESEKSLLVIYIKRTVPLLRVRNVSRLLFGNRINRKLAEKLVKRKGLESGDWISFQADDVKNGIIEEYEKIPPVMKCRFDCEVMQIQDECVFYKCEDGEYLCYSIFFGYISVDSSVAARFLINVPFLSWVSVDYRSSSEDIFFSFGEYVQLSDNQFSAKIAPWNSNNPCFFTSSDMVLDEDAGNCCTLQTRDGEGIITGTRTVFSKELNGQSVLFAYVDSSHLDYPGSFIRFKATYNCYIKAYIIYDYFITSKMKIPSVAIAFGQVHLLTVEVCCSSDLPFGYVTEIKYGLGIIGDPEKMLAPLMIGRFSKKFYTVLIEDTGVGVFCRFLIKDVTENTKFQIMAELKAEEKAATYQGLYIGNGVVFVLERSTLDFQFSESDQKLNEVKELKIGTYITFKIKKSITDGPHVHIIEEWRVINSSKLPRCNTYITATECLFETRCSYLNEIGIYMSKEFGYLDDPNGVVSNKDKQEQRMRMVWVKYKMPRSRTPFAIKSLHSPVTHDFKECEEVFNKCSVSDNGIYSKPATITNNYNKQLINSIVDEALGENRVQCLLPNCKGKELLIRILNDEKLLHDLCEAGKQDLVIRMKCMVNVDLSSHEENMKCVSSSSDCTQNEETIPLCSEEERKTKVLKYDLKSEVHECDGSKNITIN</sequence>
<dbReference type="Pfam" id="PF24338">
    <property type="entry name" value="DUF7506"/>
    <property type="match status" value="1"/>
</dbReference>
<feature type="domain" description="P-granule-associated protein DEPS-1 third OB-fold" evidence="2">
    <location>
        <begin position="203"/>
        <end position="257"/>
    </location>
</feature>
<dbReference type="AlphaFoldDB" id="A0A0N5AIW9"/>
<dbReference type="InterPro" id="IPR057143">
    <property type="entry name" value="OB_DEPS-1_2nd"/>
</dbReference>
<evidence type="ECO:0000313" key="4">
    <source>
        <dbReference type="Proteomes" id="UP000046393"/>
    </source>
</evidence>
<name>A0A0N5AIW9_9BILA</name>
<dbReference type="Pfam" id="PF24339">
    <property type="entry name" value="OB_DEPS-1_3rd"/>
    <property type="match status" value="1"/>
</dbReference>
<evidence type="ECO:0000259" key="2">
    <source>
        <dbReference type="Pfam" id="PF24339"/>
    </source>
</evidence>
<evidence type="ECO:0000313" key="5">
    <source>
        <dbReference type="WBParaSite" id="SMUV_0000438001-mRNA-1"/>
    </source>
</evidence>
<dbReference type="InterPro" id="IPR057147">
    <property type="entry name" value="OB_DEPS-1_3rd"/>
</dbReference>
<dbReference type="InterPro" id="IPR055929">
    <property type="entry name" value="DUF7506"/>
</dbReference>
<organism evidence="4 5">
    <name type="scientific">Syphacia muris</name>
    <dbReference type="NCBI Taxonomy" id="451379"/>
    <lineage>
        <taxon>Eukaryota</taxon>
        <taxon>Metazoa</taxon>
        <taxon>Ecdysozoa</taxon>
        <taxon>Nematoda</taxon>
        <taxon>Chromadorea</taxon>
        <taxon>Rhabditida</taxon>
        <taxon>Spirurina</taxon>
        <taxon>Oxyuridomorpha</taxon>
        <taxon>Oxyuroidea</taxon>
        <taxon>Oxyuridae</taxon>
        <taxon>Syphacia</taxon>
    </lineage>
</organism>
<feature type="domain" description="P-granule-associated protein DEPS-1 second OB-fold" evidence="3">
    <location>
        <begin position="85"/>
        <end position="162"/>
    </location>
</feature>
<evidence type="ECO:0000259" key="3">
    <source>
        <dbReference type="Pfam" id="PF24342"/>
    </source>
</evidence>
<protein>
    <submittedName>
        <fullName evidence="5">Ig-like domain-containing protein</fullName>
    </submittedName>
</protein>
<reference evidence="5" key="1">
    <citation type="submission" date="2017-02" db="UniProtKB">
        <authorList>
            <consortium name="WormBaseParasite"/>
        </authorList>
    </citation>
    <scope>IDENTIFICATION</scope>
</reference>
<proteinExistence type="predicted"/>
<dbReference type="Pfam" id="PF24342">
    <property type="entry name" value="OB_DEPS-1_2nd"/>
    <property type="match status" value="1"/>
</dbReference>
<dbReference type="Proteomes" id="UP000046393">
    <property type="component" value="Unplaced"/>
</dbReference>
<accession>A0A0N5AIW9</accession>